<reference evidence="5 6" key="1">
    <citation type="submission" date="2019-10" db="EMBL/GenBank/DDBJ databases">
        <title>Streptomyces smaragdinus sp. nov. and Streptomyces fabii sp. nov., isolated from the gut of fungus growing-termite Macrotermes natalensis.</title>
        <authorList>
            <person name="Schwitalla J."/>
            <person name="Benndorf R."/>
            <person name="Martin K."/>
            <person name="De Beer W."/>
            <person name="Kaster A.-K."/>
            <person name="Vollmers J."/>
            <person name="Poulsen M."/>
            <person name="Beemelmanns C."/>
        </authorList>
    </citation>
    <scope>NUCLEOTIDE SEQUENCE [LARGE SCALE GENOMIC DNA]</scope>
    <source>
        <strain evidence="5 6">RB5</strain>
    </source>
</reference>
<dbReference type="Pfam" id="PF00440">
    <property type="entry name" value="TetR_N"/>
    <property type="match status" value="1"/>
</dbReference>
<dbReference type="Gene3D" id="1.10.357.10">
    <property type="entry name" value="Tetracycline Repressor, domain 2"/>
    <property type="match status" value="1"/>
</dbReference>
<dbReference type="InterPro" id="IPR009057">
    <property type="entry name" value="Homeodomain-like_sf"/>
</dbReference>
<feature type="region of interest" description="Disordered" evidence="3">
    <location>
        <begin position="119"/>
        <end position="138"/>
    </location>
</feature>
<accession>A0A7K0CJV0</accession>
<dbReference type="PROSITE" id="PS50977">
    <property type="entry name" value="HTH_TETR_2"/>
    <property type="match status" value="1"/>
</dbReference>
<dbReference type="GO" id="GO:0000976">
    <property type="term" value="F:transcription cis-regulatory region binding"/>
    <property type="evidence" value="ECO:0007669"/>
    <property type="project" value="TreeGrafter"/>
</dbReference>
<feature type="DNA-binding region" description="H-T-H motif" evidence="2">
    <location>
        <begin position="25"/>
        <end position="44"/>
    </location>
</feature>
<keyword evidence="1 2" id="KW-0238">DNA-binding</keyword>
<name>A0A7K0CJV0_9ACTN</name>
<dbReference type="SUPFAM" id="SSF46689">
    <property type="entry name" value="Homeodomain-like"/>
    <property type="match status" value="1"/>
</dbReference>
<dbReference type="OrthoDB" id="4371863at2"/>
<sequence length="217" mass="22609">MPTARDVLLDAAFTALRNRPWAGVRMVDVAVSAGVSRQTLYNEFGSKEGLAQALVRREVDGFLRGAEQSLDAGGSGAGVPARLAALGAWTVRAARANPLVRAVLTGCWGVELPLMARPGRGPGVPGQRGPDGTRPVETPTELVDKVCDRAVAALAADWDGGPGLAAACEEFTRITVSYVIAPAAKGEPDPLERIAAELLSVPAGARQLQADDPDNHQ</sequence>
<evidence type="ECO:0000256" key="3">
    <source>
        <dbReference type="SAM" id="MobiDB-lite"/>
    </source>
</evidence>
<dbReference type="RefSeq" id="WP_153453481.1">
    <property type="nucleotide sequence ID" value="NZ_WEGJ01000014.1"/>
</dbReference>
<dbReference type="GO" id="GO:0003700">
    <property type="term" value="F:DNA-binding transcription factor activity"/>
    <property type="evidence" value="ECO:0007669"/>
    <property type="project" value="TreeGrafter"/>
</dbReference>
<gene>
    <name evidence="5" type="ORF">SRB5_37430</name>
</gene>
<evidence type="ECO:0000313" key="5">
    <source>
        <dbReference type="EMBL" id="MQY13593.1"/>
    </source>
</evidence>
<dbReference type="EMBL" id="WEGJ01000014">
    <property type="protein sequence ID" value="MQY13593.1"/>
    <property type="molecule type" value="Genomic_DNA"/>
</dbReference>
<dbReference type="InterPro" id="IPR050109">
    <property type="entry name" value="HTH-type_TetR-like_transc_reg"/>
</dbReference>
<evidence type="ECO:0000259" key="4">
    <source>
        <dbReference type="PROSITE" id="PS50977"/>
    </source>
</evidence>
<proteinExistence type="predicted"/>
<dbReference type="InterPro" id="IPR001647">
    <property type="entry name" value="HTH_TetR"/>
</dbReference>
<keyword evidence="6" id="KW-1185">Reference proteome</keyword>
<dbReference type="Proteomes" id="UP000466345">
    <property type="component" value="Unassembled WGS sequence"/>
</dbReference>
<comment type="caution">
    <text evidence="5">The sequence shown here is derived from an EMBL/GenBank/DDBJ whole genome shotgun (WGS) entry which is preliminary data.</text>
</comment>
<protein>
    <recommendedName>
        <fullName evidence="4">HTH tetR-type domain-containing protein</fullName>
    </recommendedName>
</protein>
<organism evidence="5 6">
    <name type="scientific">Streptomyces smaragdinus</name>
    <dbReference type="NCBI Taxonomy" id="2585196"/>
    <lineage>
        <taxon>Bacteria</taxon>
        <taxon>Bacillati</taxon>
        <taxon>Actinomycetota</taxon>
        <taxon>Actinomycetes</taxon>
        <taxon>Kitasatosporales</taxon>
        <taxon>Streptomycetaceae</taxon>
        <taxon>Streptomyces</taxon>
    </lineage>
</organism>
<feature type="domain" description="HTH tetR-type" evidence="4">
    <location>
        <begin position="2"/>
        <end position="62"/>
    </location>
</feature>
<dbReference type="PANTHER" id="PTHR30055">
    <property type="entry name" value="HTH-TYPE TRANSCRIPTIONAL REGULATOR RUTR"/>
    <property type="match status" value="1"/>
</dbReference>
<evidence type="ECO:0000313" key="6">
    <source>
        <dbReference type="Proteomes" id="UP000466345"/>
    </source>
</evidence>
<dbReference type="PANTHER" id="PTHR30055:SF146">
    <property type="entry name" value="HTH-TYPE TRANSCRIPTIONAL DUAL REGULATOR CECR"/>
    <property type="match status" value="1"/>
</dbReference>
<dbReference type="AlphaFoldDB" id="A0A7K0CJV0"/>
<evidence type="ECO:0000256" key="2">
    <source>
        <dbReference type="PROSITE-ProRule" id="PRU00335"/>
    </source>
</evidence>
<evidence type="ECO:0000256" key="1">
    <source>
        <dbReference type="ARBA" id="ARBA00023125"/>
    </source>
</evidence>